<dbReference type="Pfam" id="PF00588">
    <property type="entry name" value="SpoU_methylase"/>
    <property type="match status" value="1"/>
</dbReference>
<evidence type="ECO:0000259" key="3">
    <source>
        <dbReference type="Pfam" id="PF00588"/>
    </source>
</evidence>
<dbReference type="SUPFAM" id="SSF75217">
    <property type="entry name" value="alpha/beta knot"/>
    <property type="match status" value="1"/>
</dbReference>
<dbReference type="PANTHER" id="PTHR46103">
    <property type="entry name" value="RRNA METHYLTRANSFERASE 1, MITOCHONDRIAL"/>
    <property type="match status" value="1"/>
</dbReference>
<reference evidence="4" key="1">
    <citation type="journal article" date="2003" name="Nat. Genet.">
        <title>Evolutionary and biomedical implications of a Schistosoma japonicum complementary DNA resource.</title>
        <authorList>
            <person name="Hu W."/>
            <person name="Yan Q."/>
            <person name="Shen D.K."/>
            <person name="Liu F."/>
            <person name="Zhu Z.D."/>
            <person name="Song H.D."/>
            <person name="Xu X.R."/>
            <person name="Wang Z.J."/>
            <person name="Rong Y.P."/>
            <person name="Zeng L.C."/>
            <person name="Wu J."/>
            <person name="Zhang X."/>
            <person name="Wang J.J."/>
            <person name="Xu X.N."/>
            <person name="Wang S.Y."/>
            <person name="Fu G."/>
            <person name="Zhang X.L."/>
            <person name="Wang Z.Q."/>
            <person name="Brindley P.J."/>
            <person name="McManus D.P."/>
            <person name="Xue C.L."/>
            <person name="Feng Z."/>
            <person name="Chen Z."/>
            <person name="Han Z.G."/>
        </authorList>
    </citation>
    <scope>NUCLEOTIDE SEQUENCE</scope>
</reference>
<proteinExistence type="evidence at transcript level"/>
<sequence>MICQITVCHMQKNTHRPTVLLLDHVMDIMNFGSILRSAAFFGVSAVILSTAPCVSPSPLISKLSVGAMESIRFYRLTDTVMDMKSLSKAGFLIVGTCGENQLPPNKVSKPTSFLHPNEVFANNDNNTGVSPRPLVLALGSESRGLSENILNSCDLLLRIPGLAIQLNLIIVYHRVFHHL</sequence>
<protein>
    <submittedName>
        <fullName evidence="4">Clone ZZD731 mRNA sequence</fullName>
    </submittedName>
</protein>
<keyword evidence="2" id="KW-0808">Transferase</keyword>
<dbReference type="GO" id="GO:0005739">
    <property type="term" value="C:mitochondrion"/>
    <property type="evidence" value="ECO:0007669"/>
    <property type="project" value="TreeGrafter"/>
</dbReference>
<keyword evidence="1" id="KW-0489">Methyltransferase</keyword>
<dbReference type="EMBL" id="AY223329">
    <property type="protein sequence ID" value="AAP06366.1"/>
    <property type="molecule type" value="mRNA"/>
</dbReference>
<evidence type="ECO:0000256" key="1">
    <source>
        <dbReference type="ARBA" id="ARBA00022603"/>
    </source>
</evidence>
<dbReference type="GO" id="GO:0016435">
    <property type="term" value="F:rRNA (guanine) methyltransferase activity"/>
    <property type="evidence" value="ECO:0007669"/>
    <property type="project" value="TreeGrafter"/>
</dbReference>
<dbReference type="InterPro" id="IPR029028">
    <property type="entry name" value="Alpha/beta_knot_MTases"/>
</dbReference>
<dbReference type="PANTHER" id="PTHR46103:SF1">
    <property type="entry name" value="RRNA METHYLTRANSFERASE 1, MITOCHONDRIAL"/>
    <property type="match status" value="1"/>
</dbReference>
<evidence type="ECO:0000313" key="4">
    <source>
        <dbReference type="EMBL" id="AAP06366.1"/>
    </source>
</evidence>
<organism evidence="4">
    <name type="scientific">Schistosoma japonicum</name>
    <name type="common">Blood fluke</name>
    <dbReference type="NCBI Taxonomy" id="6182"/>
    <lineage>
        <taxon>Eukaryota</taxon>
        <taxon>Metazoa</taxon>
        <taxon>Spiralia</taxon>
        <taxon>Lophotrochozoa</taxon>
        <taxon>Platyhelminthes</taxon>
        <taxon>Trematoda</taxon>
        <taxon>Digenea</taxon>
        <taxon>Strigeidida</taxon>
        <taxon>Schistosomatoidea</taxon>
        <taxon>Schistosomatidae</taxon>
        <taxon>Schistosoma</taxon>
    </lineage>
</organism>
<accession>Q86E91</accession>
<name>Q86E91_SCHJA</name>
<dbReference type="InterPro" id="IPR029026">
    <property type="entry name" value="tRNA_m1G_MTases_N"/>
</dbReference>
<dbReference type="GO" id="GO:0003723">
    <property type="term" value="F:RNA binding"/>
    <property type="evidence" value="ECO:0007669"/>
    <property type="project" value="InterPro"/>
</dbReference>
<evidence type="ECO:0000256" key="2">
    <source>
        <dbReference type="ARBA" id="ARBA00022679"/>
    </source>
</evidence>
<dbReference type="InterPro" id="IPR001537">
    <property type="entry name" value="SpoU_MeTrfase"/>
</dbReference>
<dbReference type="InterPro" id="IPR047182">
    <property type="entry name" value="MRM1"/>
</dbReference>
<dbReference type="AlphaFoldDB" id="Q86E91"/>
<dbReference type="Gene3D" id="3.40.1280.10">
    <property type="match status" value="1"/>
</dbReference>
<feature type="domain" description="tRNA/rRNA methyltransferase SpoU type" evidence="3">
    <location>
        <begin position="18"/>
        <end position="161"/>
    </location>
</feature>